<dbReference type="InterPro" id="IPR022657">
    <property type="entry name" value="De-COase2_CS"/>
</dbReference>
<feature type="binding site" evidence="5">
    <location>
        <position position="313"/>
    </location>
    <ligand>
        <name>substrate</name>
    </ligand>
</feature>
<comment type="subunit">
    <text evidence="5">Homodimer.</text>
</comment>
<comment type="caution">
    <text evidence="10">The sequence shown here is derived from an EMBL/GenBank/DDBJ whole genome shotgun (WGS) entry which is preliminary data.</text>
</comment>
<evidence type="ECO:0000313" key="10">
    <source>
        <dbReference type="EMBL" id="RZO22711.1"/>
    </source>
</evidence>
<dbReference type="AlphaFoldDB" id="A0A520MNC2"/>
<keyword evidence="5" id="KW-0028">Amino-acid biosynthesis</keyword>
<evidence type="ECO:0000313" key="11">
    <source>
        <dbReference type="Proteomes" id="UP000315782"/>
    </source>
</evidence>
<dbReference type="GO" id="GO:0009089">
    <property type="term" value="P:lysine biosynthetic process via diaminopimelate"/>
    <property type="evidence" value="ECO:0007669"/>
    <property type="project" value="UniProtKB-UniRule"/>
</dbReference>
<dbReference type="UniPathway" id="UPA00034">
    <property type="reaction ID" value="UER00027"/>
</dbReference>
<dbReference type="PRINTS" id="PR01181">
    <property type="entry name" value="DAPDCRBXLASE"/>
</dbReference>
<gene>
    <name evidence="5 10" type="primary">lysA</name>
    <name evidence="10" type="ORF">EVA96_00765</name>
</gene>
<evidence type="ECO:0000256" key="7">
    <source>
        <dbReference type="PIRSR" id="PIRSR600183-50"/>
    </source>
</evidence>
<keyword evidence="4 5" id="KW-0456">Lyase</keyword>
<dbReference type="SUPFAM" id="SSF50621">
    <property type="entry name" value="Alanine racemase C-terminal domain-like"/>
    <property type="match status" value="1"/>
</dbReference>
<dbReference type="InterPro" id="IPR029066">
    <property type="entry name" value="PLP-binding_barrel"/>
</dbReference>
<dbReference type="PROSITE" id="PS00878">
    <property type="entry name" value="ODR_DC_2_1"/>
    <property type="match status" value="1"/>
</dbReference>
<dbReference type="GO" id="GO:0008836">
    <property type="term" value="F:diaminopimelate decarboxylase activity"/>
    <property type="evidence" value="ECO:0007669"/>
    <property type="project" value="UniProtKB-UniRule"/>
</dbReference>
<dbReference type="GO" id="GO:0030170">
    <property type="term" value="F:pyridoxal phosphate binding"/>
    <property type="evidence" value="ECO:0007669"/>
    <property type="project" value="UniProtKB-UniRule"/>
</dbReference>
<feature type="binding site" evidence="5">
    <location>
        <position position="277"/>
    </location>
    <ligand>
        <name>substrate</name>
    </ligand>
</feature>
<comment type="pathway">
    <text evidence="5 8">Amino-acid biosynthesis; L-lysine biosynthesis via DAP pathway; L-lysine from DL-2,6-diaminopimelate: step 1/1.</text>
</comment>
<sequence length="412" mass="45077">MSAFNFNSGSLFCEQVSLSDISDQFDTPAYIYSKQTLETNANAYVKSFTKPDSLACFAVKSLSNISILKLLNDMGCGFDIVSGGELYRVLSIGADPKKIIFSGVGKSKKEIEEGILEGILSFNVESASELYRIEKIAENLNKVAPVSIRFNPDIDSGGHDYITTGRKGDKFGISSIDQIIELSKYIKSSNYLNIVGLASHIGSQILELDSYRKSAKKTIELADSLIELGISLEFLDLGGGLGVPYNDESPPSAENLVSCLEKELQGRKERLVLEPGRSISANAGVLITKVEYIKDDFIVVDAAMNDLIRPALYKAEHDICNIKENTGVPKLWNVVGPICESSDFLAKNISIDADEDDILAIKTTGAYGFVMSSNYNTRPRACEVLVDGDKSILIRKRESLDDLLEMEIIGDD</sequence>
<dbReference type="InterPro" id="IPR000183">
    <property type="entry name" value="Orn/DAP/Arg_de-COase"/>
</dbReference>
<reference evidence="10 11" key="1">
    <citation type="submission" date="2019-02" db="EMBL/GenBank/DDBJ databases">
        <title>Prokaryotic population dynamics and viral predation in marine succession experiment using metagenomics: the confinement effect.</title>
        <authorList>
            <person name="Haro-Moreno J.M."/>
            <person name="Rodriguez-Valera F."/>
            <person name="Lopez-Perez M."/>
        </authorList>
    </citation>
    <scope>NUCLEOTIDE SEQUENCE [LARGE SCALE GENOMIC DNA]</scope>
    <source>
        <strain evidence="10">MED-G163</strain>
    </source>
</reference>
<dbReference type="FunFam" id="3.20.20.10:FF:000003">
    <property type="entry name" value="Diaminopimelate decarboxylase"/>
    <property type="match status" value="1"/>
</dbReference>
<keyword evidence="2 5" id="KW-0210">Decarboxylase</keyword>
<evidence type="ECO:0000256" key="3">
    <source>
        <dbReference type="ARBA" id="ARBA00022898"/>
    </source>
</evidence>
<keyword evidence="5 8" id="KW-0457">Lysine biosynthesis</keyword>
<dbReference type="Gene3D" id="2.40.37.10">
    <property type="entry name" value="Lyase, Ornithine Decarboxylase, Chain A, domain 1"/>
    <property type="match status" value="1"/>
</dbReference>
<feature type="active site" description="Proton donor" evidence="7">
    <location>
        <position position="339"/>
    </location>
</feature>
<feature type="binding site" evidence="5">
    <location>
        <position position="367"/>
    </location>
    <ligand>
        <name>pyridoxal 5'-phosphate</name>
        <dbReference type="ChEBI" id="CHEBI:597326"/>
    </ligand>
</feature>
<evidence type="ECO:0000256" key="4">
    <source>
        <dbReference type="ARBA" id="ARBA00023239"/>
    </source>
</evidence>
<dbReference type="EMBL" id="SHBI01000002">
    <property type="protein sequence ID" value="RZO22711.1"/>
    <property type="molecule type" value="Genomic_DNA"/>
</dbReference>
<dbReference type="SUPFAM" id="SSF51419">
    <property type="entry name" value="PLP-binding barrel"/>
    <property type="match status" value="1"/>
</dbReference>
<dbReference type="Proteomes" id="UP000315782">
    <property type="component" value="Unassembled WGS sequence"/>
</dbReference>
<feature type="domain" description="Orn/DAP/Arg decarboxylase 2 N-terminal" evidence="9">
    <location>
        <begin position="37"/>
        <end position="281"/>
    </location>
</feature>
<accession>A0A520MNC2</accession>
<evidence type="ECO:0000256" key="8">
    <source>
        <dbReference type="RuleBase" id="RU003738"/>
    </source>
</evidence>
<proteinExistence type="inferred from homology"/>
<feature type="binding site" evidence="5">
    <location>
        <position position="367"/>
    </location>
    <ligand>
        <name>substrate</name>
    </ligand>
</feature>
<feature type="binding site" evidence="5">
    <location>
        <position position="309"/>
    </location>
    <ligand>
        <name>substrate</name>
    </ligand>
</feature>
<keyword evidence="3 5" id="KW-0663">Pyridoxal phosphate</keyword>
<evidence type="ECO:0000256" key="2">
    <source>
        <dbReference type="ARBA" id="ARBA00022793"/>
    </source>
</evidence>
<feature type="binding site" evidence="5">
    <location>
        <position position="240"/>
    </location>
    <ligand>
        <name>pyridoxal 5'-phosphate</name>
        <dbReference type="ChEBI" id="CHEBI:597326"/>
    </ligand>
</feature>
<dbReference type="CDD" id="cd06828">
    <property type="entry name" value="PLPDE_III_DapDC"/>
    <property type="match status" value="1"/>
</dbReference>
<dbReference type="InterPro" id="IPR002986">
    <property type="entry name" value="DAP_deCOOHase_LysA"/>
</dbReference>
<name>A0A520MNC2_9GAMM</name>
<dbReference type="Pfam" id="PF02784">
    <property type="entry name" value="Orn_Arg_deC_N"/>
    <property type="match status" value="1"/>
</dbReference>
<evidence type="ECO:0000256" key="1">
    <source>
        <dbReference type="ARBA" id="ARBA00001933"/>
    </source>
</evidence>
<comment type="similarity">
    <text evidence="5">Belongs to the Orn/Lys/Arg decarboxylase class-II family. LysA subfamily.</text>
</comment>
<dbReference type="PRINTS" id="PR01179">
    <property type="entry name" value="ODADCRBXLASE"/>
</dbReference>
<evidence type="ECO:0000256" key="5">
    <source>
        <dbReference type="HAMAP-Rule" id="MF_02120"/>
    </source>
</evidence>
<comment type="function">
    <text evidence="5">Specifically catalyzes the decarboxylation of meso-diaminopimelate (meso-DAP) to L-lysine.</text>
</comment>
<dbReference type="Gene3D" id="3.20.20.10">
    <property type="entry name" value="Alanine racemase"/>
    <property type="match status" value="1"/>
</dbReference>
<dbReference type="PANTHER" id="PTHR43727:SF2">
    <property type="entry name" value="GROUP IV DECARBOXYLASE"/>
    <property type="match status" value="1"/>
</dbReference>
<comment type="catalytic activity">
    <reaction evidence="5 8">
        <text>meso-2,6-diaminopimelate + H(+) = L-lysine + CO2</text>
        <dbReference type="Rhea" id="RHEA:15101"/>
        <dbReference type="ChEBI" id="CHEBI:15378"/>
        <dbReference type="ChEBI" id="CHEBI:16526"/>
        <dbReference type="ChEBI" id="CHEBI:32551"/>
        <dbReference type="ChEBI" id="CHEBI:57791"/>
        <dbReference type="EC" id="4.1.1.20"/>
    </reaction>
</comment>
<dbReference type="PROSITE" id="PS00879">
    <property type="entry name" value="ODR_DC_2_2"/>
    <property type="match status" value="1"/>
</dbReference>
<feature type="binding site" evidence="5">
    <location>
        <begin position="274"/>
        <end position="277"/>
    </location>
    <ligand>
        <name>pyridoxal 5'-phosphate</name>
        <dbReference type="ChEBI" id="CHEBI:597326"/>
    </ligand>
</feature>
<protein>
    <recommendedName>
        <fullName evidence="5 6">Diaminopimelate decarboxylase</fullName>
        <shortName evidence="5">DAP decarboxylase</shortName>
        <shortName evidence="5">DAPDC</shortName>
        <ecNumber evidence="5 6">4.1.1.20</ecNumber>
    </recommendedName>
</protein>
<dbReference type="HAMAP" id="MF_02120">
    <property type="entry name" value="LysA"/>
    <property type="match status" value="1"/>
</dbReference>
<dbReference type="InterPro" id="IPR009006">
    <property type="entry name" value="Ala_racemase/Decarboxylase_C"/>
</dbReference>
<dbReference type="PANTHER" id="PTHR43727">
    <property type="entry name" value="DIAMINOPIMELATE DECARBOXYLASE"/>
    <property type="match status" value="1"/>
</dbReference>
<dbReference type="InterPro" id="IPR022644">
    <property type="entry name" value="De-COase2_N"/>
</dbReference>
<dbReference type="EC" id="4.1.1.20" evidence="5 6"/>
<dbReference type="NCBIfam" id="TIGR01048">
    <property type="entry name" value="lysA"/>
    <property type="match status" value="1"/>
</dbReference>
<comment type="cofactor">
    <cofactor evidence="1 5 7 8">
        <name>pyridoxal 5'-phosphate</name>
        <dbReference type="ChEBI" id="CHEBI:597326"/>
    </cofactor>
</comment>
<dbReference type="InterPro" id="IPR022653">
    <property type="entry name" value="De-COase2_pyr-phos_BS"/>
</dbReference>
<evidence type="ECO:0000256" key="6">
    <source>
        <dbReference type="NCBIfam" id="TIGR01048"/>
    </source>
</evidence>
<feature type="binding site" evidence="5">
    <location>
        <position position="340"/>
    </location>
    <ligand>
        <name>substrate</name>
    </ligand>
</feature>
<evidence type="ECO:0000259" key="9">
    <source>
        <dbReference type="Pfam" id="PF02784"/>
    </source>
</evidence>
<organism evidence="10 11">
    <name type="scientific">SAR86 cluster bacterium</name>
    <dbReference type="NCBI Taxonomy" id="2030880"/>
    <lineage>
        <taxon>Bacteria</taxon>
        <taxon>Pseudomonadati</taxon>
        <taxon>Pseudomonadota</taxon>
        <taxon>Gammaproteobacteria</taxon>
        <taxon>SAR86 cluster</taxon>
    </lineage>
</organism>
<feature type="modified residue" description="N6-(pyridoxal phosphate)lysine" evidence="5 7">
    <location>
        <position position="60"/>
    </location>
</feature>